<dbReference type="EMBL" id="SPHZ02000009">
    <property type="protein sequence ID" value="KAF0900867.1"/>
    <property type="molecule type" value="Genomic_DNA"/>
</dbReference>
<accession>A0A6G1CLD6</accession>
<evidence type="ECO:0000313" key="2">
    <source>
        <dbReference type="EMBL" id="KAF0900867.1"/>
    </source>
</evidence>
<sequence length="64" mass="7310">MAMAVRARERAGRNSDGRRLWWHRGEPKSDGKRKGRKGRCAVTKKSWRQRHDGVQGTTCMASVT</sequence>
<dbReference type="AlphaFoldDB" id="A0A6G1CLD6"/>
<evidence type="ECO:0000256" key="1">
    <source>
        <dbReference type="SAM" id="MobiDB-lite"/>
    </source>
</evidence>
<proteinExistence type="predicted"/>
<comment type="caution">
    <text evidence="2">The sequence shown here is derived from an EMBL/GenBank/DDBJ whole genome shotgun (WGS) entry which is preliminary data.</text>
</comment>
<keyword evidence="3" id="KW-1185">Reference proteome</keyword>
<dbReference type="Proteomes" id="UP000479710">
    <property type="component" value="Unassembled WGS sequence"/>
</dbReference>
<feature type="compositionally biased region" description="Basic and acidic residues" evidence="1">
    <location>
        <begin position="1"/>
        <end position="32"/>
    </location>
</feature>
<evidence type="ECO:0000313" key="3">
    <source>
        <dbReference type="Proteomes" id="UP000479710"/>
    </source>
</evidence>
<organism evidence="2 3">
    <name type="scientific">Oryza meyeriana var. granulata</name>
    <dbReference type="NCBI Taxonomy" id="110450"/>
    <lineage>
        <taxon>Eukaryota</taxon>
        <taxon>Viridiplantae</taxon>
        <taxon>Streptophyta</taxon>
        <taxon>Embryophyta</taxon>
        <taxon>Tracheophyta</taxon>
        <taxon>Spermatophyta</taxon>
        <taxon>Magnoliopsida</taxon>
        <taxon>Liliopsida</taxon>
        <taxon>Poales</taxon>
        <taxon>Poaceae</taxon>
        <taxon>BOP clade</taxon>
        <taxon>Oryzoideae</taxon>
        <taxon>Oryzeae</taxon>
        <taxon>Oryzinae</taxon>
        <taxon>Oryza</taxon>
        <taxon>Oryza meyeriana</taxon>
    </lineage>
</organism>
<gene>
    <name evidence="2" type="ORF">E2562_035788</name>
</gene>
<name>A0A6G1CLD6_9ORYZ</name>
<protein>
    <submittedName>
        <fullName evidence="2">Uncharacterized protein</fullName>
    </submittedName>
</protein>
<reference evidence="2 3" key="1">
    <citation type="submission" date="2019-11" db="EMBL/GenBank/DDBJ databases">
        <title>Whole genome sequence of Oryza granulata.</title>
        <authorList>
            <person name="Li W."/>
        </authorList>
    </citation>
    <scope>NUCLEOTIDE SEQUENCE [LARGE SCALE GENOMIC DNA]</scope>
    <source>
        <strain evidence="3">cv. Menghai</strain>
        <tissue evidence="2">Leaf</tissue>
    </source>
</reference>
<feature type="compositionally biased region" description="Polar residues" evidence="1">
    <location>
        <begin position="55"/>
        <end position="64"/>
    </location>
</feature>
<feature type="region of interest" description="Disordered" evidence="1">
    <location>
        <begin position="1"/>
        <end position="64"/>
    </location>
</feature>